<gene>
    <name evidence="1" type="ORF">MB824_03130</name>
</gene>
<accession>A0ABS9NL10</accession>
<sequence length="67" mass="7233">MRLLLLRVFYRPHGAVCPAQKLVERIVRPLGDTAAKYQGALGGAVVGLVEKLPILPGGRRIDVRLGS</sequence>
<protein>
    <submittedName>
        <fullName evidence="1">Uncharacterized protein</fullName>
    </submittedName>
</protein>
<comment type="caution">
    <text evidence="1">The sequence shown here is derived from an EMBL/GenBank/DDBJ whole genome shotgun (WGS) entry which is preliminary data.</text>
</comment>
<dbReference type="RefSeq" id="WP_238745870.1">
    <property type="nucleotide sequence ID" value="NZ_JAKOOW010000009.1"/>
</dbReference>
<dbReference type="Proteomes" id="UP001298424">
    <property type="component" value="Unassembled WGS sequence"/>
</dbReference>
<dbReference type="EMBL" id="JAKOOW010000009">
    <property type="protein sequence ID" value="MCG6503488.1"/>
    <property type="molecule type" value="Genomic_DNA"/>
</dbReference>
<reference evidence="1 2" key="1">
    <citation type="submission" date="2022-02" db="EMBL/GenBank/DDBJ databases">
        <title>Genome sequence data of Kingella unionensis sp. nov. strain CICC 24913 (CCUG 75125).</title>
        <authorList>
            <person name="Xiao M."/>
        </authorList>
    </citation>
    <scope>NUCLEOTIDE SEQUENCE [LARGE SCALE GENOMIC DNA]</scope>
    <source>
        <strain evidence="1 2">CICC 24913</strain>
    </source>
</reference>
<name>A0ABS9NL10_9NEIS</name>
<organism evidence="1 2">
    <name type="scientific">Kingella pumchi</name>
    <dbReference type="NCBI Taxonomy" id="2779506"/>
    <lineage>
        <taxon>Bacteria</taxon>
        <taxon>Pseudomonadati</taxon>
        <taxon>Pseudomonadota</taxon>
        <taxon>Betaproteobacteria</taxon>
        <taxon>Neisseriales</taxon>
        <taxon>Neisseriaceae</taxon>
        <taxon>Kingella</taxon>
    </lineage>
</organism>
<keyword evidence="2" id="KW-1185">Reference proteome</keyword>
<evidence type="ECO:0000313" key="1">
    <source>
        <dbReference type="EMBL" id="MCG6503488.1"/>
    </source>
</evidence>
<proteinExistence type="predicted"/>
<evidence type="ECO:0000313" key="2">
    <source>
        <dbReference type="Proteomes" id="UP001298424"/>
    </source>
</evidence>